<comment type="caution">
    <text evidence="1">The sequence shown here is derived from an EMBL/GenBank/DDBJ whole genome shotgun (WGS) entry which is preliminary data.</text>
</comment>
<organism evidence="1">
    <name type="scientific">marine sediment metagenome</name>
    <dbReference type="NCBI Taxonomy" id="412755"/>
    <lineage>
        <taxon>unclassified sequences</taxon>
        <taxon>metagenomes</taxon>
        <taxon>ecological metagenomes</taxon>
    </lineage>
</organism>
<protein>
    <submittedName>
        <fullName evidence="1">Uncharacterized protein</fullName>
    </submittedName>
</protein>
<dbReference type="EMBL" id="BARU01022152">
    <property type="protein sequence ID" value="GAH53488.1"/>
    <property type="molecule type" value="Genomic_DNA"/>
</dbReference>
<reference evidence="1" key="1">
    <citation type="journal article" date="2014" name="Front. Microbiol.">
        <title>High frequency of phylogenetically diverse reductive dehalogenase-homologous genes in deep subseafloor sedimentary metagenomes.</title>
        <authorList>
            <person name="Kawai M."/>
            <person name="Futagami T."/>
            <person name="Toyoda A."/>
            <person name="Takaki Y."/>
            <person name="Nishi S."/>
            <person name="Hori S."/>
            <person name="Arai W."/>
            <person name="Tsubouchi T."/>
            <person name="Morono Y."/>
            <person name="Uchiyama I."/>
            <person name="Ito T."/>
            <person name="Fujiyama A."/>
            <person name="Inagaki F."/>
            <person name="Takami H."/>
        </authorList>
    </citation>
    <scope>NUCLEOTIDE SEQUENCE</scope>
    <source>
        <strain evidence="1">Expedition CK06-06</strain>
    </source>
</reference>
<dbReference type="AlphaFoldDB" id="X1I7F9"/>
<dbReference type="Gene3D" id="3.90.1600.10">
    <property type="entry name" value="Palm domain of DNA polymerase"/>
    <property type="match status" value="1"/>
</dbReference>
<name>X1I7F9_9ZZZZ</name>
<feature type="non-terminal residue" evidence="1">
    <location>
        <position position="281"/>
    </location>
</feature>
<accession>X1I7F9</accession>
<evidence type="ECO:0000313" key="1">
    <source>
        <dbReference type="EMBL" id="GAH53488.1"/>
    </source>
</evidence>
<feature type="non-terminal residue" evidence="1">
    <location>
        <position position="1"/>
    </location>
</feature>
<dbReference type="InterPro" id="IPR023211">
    <property type="entry name" value="DNA_pol_palm_dom_sf"/>
</dbReference>
<dbReference type="InterPro" id="IPR043502">
    <property type="entry name" value="DNA/RNA_pol_sf"/>
</dbReference>
<gene>
    <name evidence="1" type="ORF">S03H2_36124</name>
</gene>
<proteinExistence type="predicted"/>
<dbReference type="SUPFAM" id="SSF56672">
    <property type="entry name" value="DNA/RNA polymerases"/>
    <property type="match status" value="1"/>
</dbReference>
<sequence>NSPFGKFGQRNEEWVFVRTEPEPVDYVEVEIDAQTGKRSIVRCIAGQVTQTMGSVEGYNSFAAISSEVTGNARLMLWDLMEKAGTENVFYCDTDSLLVNKTGRDRLAGEINRHELGMLKLAQRSAAVTLHNVKDYKIGRKSKIKGISKLAKKISDNEYITYQQAGIRTALHNKNANTMTWRRVPKKLTRIYEKAIVTHDELVSPLIMKYTLGENWLDYEAMREQYGKYATHRDRYLDDIMRWVSVSNDFDEGSLEDFSREARRQLVIDDVEARRAGELIYQ</sequence>